<dbReference type="Proteomes" id="UP000267268">
    <property type="component" value="Chromosome 1"/>
</dbReference>
<dbReference type="RefSeq" id="WP_126613669.1">
    <property type="nucleotide sequence ID" value="NZ_CP034562.1"/>
</dbReference>
<feature type="signal peptide" evidence="1">
    <location>
        <begin position="1"/>
        <end position="17"/>
    </location>
</feature>
<dbReference type="InterPro" id="IPR036412">
    <property type="entry name" value="HAD-like_sf"/>
</dbReference>
<proteinExistence type="predicted"/>
<dbReference type="EMBL" id="CP034562">
    <property type="protein sequence ID" value="AZQ62301.1"/>
    <property type="molecule type" value="Genomic_DNA"/>
</dbReference>
<feature type="chain" id="PRO_5019585961" description="Haloacid dehalogenase-like hydrolase" evidence="1">
    <location>
        <begin position="18"/>
        <end position="217"/>
    </location>
</feature>
<dbReference type="KEGG" id="fll:EI427_08635"/>
<sequence>MKRYIILLLLLSNTLFGQDKTAVFNLDGTIISESNGYMYEKFTDVYSNHSFETYDDLVHEIAEISERENYQKLVDRFFKRNDVEVYGDALELINKLKKEGYTLVLCTSTEEHFAKEINRRFLNNAFDEVIGSDLSKDVNSYDKKVNALKKNKINPDVAYGNSLADFPMMNFAKKGILVVNEDDDKNKYKDFEDCIDEAKENGFEIIHFDDDTIDDED</sequence>
<reference evidence="2 3" key="1">
    <citation type="submission" date="2018-12" db="EMBL/GenBank/DDBJ databases">
        <title>Flammeovirga pectinis sp. nov., isolated from the gut of the Korean scallop, Patinopecten yessoensis.</title>
        <authorList>
            <person name="Bae J.-W."/>
            <person name="Jeong Y.-S."/>
            <person name="Kang W."/>
        </authorList>
    </citation>
    <scope>NUCLEOTIDE SEQUENCE [LARGE SCALE GENOMIC DNA]</scope>
    <source>
        <strain evidence="2 3">L12M1</strain>
    </source>
</reference>
<evidence type="ECO:0000313" key="3">
    <source>
        <dbReference type="Proteomes" id="UP000267268"/>
    </source>
</evidence>
<evidence type="ECO:0000313" key="2">
    <source>
        <dbReference type="EMBL" id="AZQ62301.1"/>
    </source>
</evidence>
<dbReference type="OrthoDB" id="9799365at2"/>
<gene>
    <name evidence="2" type="ORF">EI427_08635</name>
</gene>
<name>A0A3S9P282_9BACT</name>
<protein>
    <recommendedName>
        <fullName evidence="4">Haloacid dehalogenase-like hydrolase</fullName>
    </recommendedName>
</protein>
<dbReference type="SUPFAM" id="SSF56784">
    <property type="entry name" value="HAD-like"/>
    <property type="match status" value="1"/>
</dbReference>
<dbReference type="InterPro" id="IPR023214">
    <property type="entry name" value="HAD_sf"/>
</dbReference>
<accession>A0A3S9P282</accession>
<organism evidence="2 3">
    <name type="scientific">Flammeovirga pectinis</name>
    <dbReference type="NCBI Taxonomy" id="2494373"/>
    <lineage>
        <taxon>Bacteria</taxon>
        <taxon>Pseudomonadati</taxon>
        <taxon>Bacteroidota</taxon>
        <taxon>Cytophagia</taxon>
        <taxon>Cytophagales</taxon>
        <taxon>Flammeovirgaceae</taxon>
        <taxon>Flammeovirga</taxon>
    </lineage>
</organism>
<dbReference type="Pfam" id="PF12710">
    <property type="entry name" value="HAD"/>
    <property type="match status" value="1"/>
</dbReference>
<evidence type="ECO:0000256" key="1">
    <source>
        <dbReference type="SAM" id="SignalP"/>
    </source>
</evidence>
<dbReference type="Gene3D" id="3.40.50.1000">
    <property type="entry name" value="HAD superfamily/HAD-like"/>
    <property type="match status" value="1"/>
</dbReference>
<keyword evidence="1" id="KW-0732">Signal</keyword>
<evidence type="ECO:0008006" key="4">
    <source>
        <dbReference type="Google" id="ProtNLM"/>
    </source>
</evidence>
<keyword evidence="3" id="KW-1185">Reference proteome</keyword>
<dbReference type="AlphaFoldDB" id="A0A3S9P282"/>